<dbReference type="PROSITE" id="PS51184">
    <property type="entry name" value="JMJC"/>
    <property type="match status" value="1"/>
</dbReference>
<dbReference type="OrthoDB" id="9547406at2759"/>
<evidence type="ECO:0008006" key="19">
    <source>
        <dbReference type="Google" id="ProtNLM"/>
    </source>
</evidence>
<feature type="compositionally biased region" description="Polar residues" evidence="13">
    <location>
        <begin position="916"/>
        <end position="952"/>
    </location>
</feature>
<evidence type="ECO:0000256" key="1">
    <source>
        <dbReference type="ARBA" id="ARBA00004123"/>
    </source>
</evidence>
<dbReference type="Gene3D" id="3.30.160.60">
    <property type="entry name" value="Classic Zinc Finger"/>
    <property type="match status" value="2"/>
</dbReference>
<evidence type="ECO:0000256" key="9">
    <source>
        <dbReference type="ARBA" id="ARBA00023125"/>
    </source>
</evidence>
<dbReference type="PANTHER" id="PTHR10694:SF7">
    <property type="entry name" value="[HISTONE H3]-TRIMETHYL-L-LYSINE(9) DEMETHYLASE"/>
    <property type="match status" value="1"/>
</dbReference>
<dbReference type="SUPFAM" id="SSF57667">
    <property type="entry name" value="beta-beta-alpha zinc fingers"/>
    <property type="match status" value="1"/>
</dbReference>
<dbReference type="SMART" id="SM00545">
    <property type="entry name" value="JmjN"/>
    <property type="match status" value="1"/>
</dbReference>
<dbReference type="Proteomes" id="UP000000689">
    <property type="component" value="Chromosome 2"/>
</dbReference>
<evidence type="ECO:0000256" key="13">
    <source>
        <dbReference type="SAM" id="MobiDB-lite"/>
    </source>
</evidence>
<gene>
    <name evidence="17" type="primary">NDAI0B02250</name>
    <name evidence="17" type="ordered locus">NDAI_0B02250</name>
</gene>
<evidence type="ECO:0000259" key="16">
    <source>
        <dbReference type="PROSITE" id="PS51184"/>
    </source>
</evidence>
<feature type="domain" description="JmjC" evidence="16">
    <location>
        <begin position="231"/>
        <end position="393"/>
    </location>
</feature>
<protein>
    <recommendedName>
        <fullName evidence="19">DNA damage-responsive transcriptional repressor RPH1</fullName>
    </recommendedName>
</protein>
<keyword evidence="7" id="KW-0862">Zinc</keyword>
<keyword evidence="8" id="KW-0805">Transcription regulation</keyword>
<dbReference type="GeneID" id="11497982"/>
<dbReference type="Pfam" id="PF02373">
    <property type="entry name" value="JmjC"/>
    <property type="match status" value="1"/>
</dbReference>
<keyword evidence="4" id="KW-0479">Metal-binding</keyword>
<feature type="region of interest" description="Disordered" evidence="13">
    <location>
        <begin position="494"/>
        <end position="524"/>
    </location>
</feature>
<feature type="compositionally biased region" description="Low complexity" evidence="13">
    <location>
        <begin position="1106"/>
        <end position="1120"/>
    </location>
</feature>
<dbReference type="AlphaFoldDB" id="G0W649"/>
<dbReference type="GO" id="GO:0051864">
    <property type="term" value="F:histone H3K36 demethylase activity"/>
    <property type="evidence" value="ECO:0007669"/>
    <property type="project" value="EnsemblFungi"/>
</dbReference>
<name>G0W649_NAUDC</name>
<dbReference type="EMBL" id="HE580268">
    <property type="protein sequence ID" value="CCD23260.1"/>
    <property type="molecule type" value="Genomic_DNA"/>
</dbReference>
<evidence type="ECO:0000259" key="15">
    <source>
        <dbReference type="PROSITE" id="PS51183"/>
    </source>
</evidence>
<dbReference type="InterPro" id="IPR003347">
    <property type="entry name" value="JmjC_dom"/>
</dbReference>
<evidence type="ECO:0000256" key="7">
    <source>
        <dbReference type="ARBA" id="ARBA00022833"/>
    </source>
</evidence>
<dbReference type="Pfam" id="PF02375">
    <property type="entry name" value="JmjN"/>
    <property type="match status" value="1"/>
</dbReference>
<evidence type="ECO:0000256" key="6">
    <source>
        <dbReference type="ARBA" id="ARBA00022771"/>
    </source>
</evidence>
<dbReference type="Gene3D" id="2.60.120.650">
    <property type="entry name" value="Cupin"/>
    <property type="match status" value="1"/>
</dbReference>
<dbReference type="PROSITE" id="PS51183">
    <property type="entry name" value="JMJN"/>
    <property type="match status" value="1"/>
</dbReference>
<dbReference type="GO" id="GO:0001227">
    <property type="term" value="F:DNA-binding transcription repressor activity, RNA polymerase II-specific"/>
    <property type="evidence" value="ECO:0007669"/>
    <property type="project" value="EnsemblFungi"/>
</dbReference>
<dbReference type="KEGG" id="ndi:NDAI_0B02250"/>
<feature type="compositionally biased region" description="Low complexity" evidence="13">
    <location>
        <begin position="563"/>
        <end position="613"/>
    </location>
</feature>
<sequence>MLDTILPSYVPAEVEDGVPVFKPSFEEFKDFYKYVDSIKSYGMQSGIIKIIPPNEWLKGQINSSNPPDPSLLANIKIKSPIQQEISGNHGIFLAQNYEKKKTYNMIQWKSLSKNYKLPDYPHHSHSYLSSISSASTFSSSSNVKKEDEEKKHKEKEKENREQVDTSTTPHAIANFKLDDFKKFIQNDNYNEDNLDQFNDKERLKFLENYYWKTLNFTPTLYGADTLGSLFPENLNIWNVSKLPNLLDYLDKDIPGVNDSFLYAGLWKASFPWHLEDQDLYSINYIHFGAPKQWYSIPQEDNTKFYKFMKEQFPDESKSCSEFLRHKVFMASPKILTNNGIKVNKIVHYQHEFMITFPYGYHSGFNYGYNLAESVNFALEDWLEIGSHSKKCLCVNDSVEIDVDKLASNWYSYKKSATPITINSTATNTNTDTHSSNTNQVYQSNDTRTRSFTELLNHSSQELQNIQKQDINSIDMNINDPMNVITINNNNSVRNNNNIMQDSQHSSLRSTSPNLGQYYNPLRPGSSRISSPFLSKMMDLSNIVEPTLEDPALKFRKKVLRQQQQQQLLQKQQQTDTAPSSSSSSAFPPQSQPQYNQTLSSNNTINTQSTNLPPISLPPLNTPNTNNLFDENEDNMIALSLANMANSRTSSPRLTLQTMDPANVSINNGNSISNNNNNNNTNDNNGSHNTNTLIASILSPIPSYSDTKNGNTNIGHSNILNTDNKNISPSSSLYSYHNSIFPPPTFNNNTNTINSNNNTFSNLNGYNNYNTTHTFLSNNNNNNINNSNPIPLSFQSHMGNSFQQRQQQQQMNGPPPMSPRANIAFMKRMKSPNIVTLNISRETSKSPLLPNPTLQANANTDNDFKSPLNIDDDNSTNNNILSYLGKGQTSSLSEIEHKNNKHNKRAIPKGKAKPKNGYNNGRSTSDLTSLNQPATKRQKSNNNTSRMTTLTSSQRKKGERESTISPSPSSQTEEQTGQSQQPPKFTEDEIIMSENGKIYVCLECKRQFTSGHHLTRHKKSVHSGEKPHSCPKCGKKFKRRDHVLQHLNKKIPCVPDAYSNSTESQMRIQIQLQQQNSNPADNNNTNGDVLGTDRAVASVSEAATAINSSTDNNSNKSNNNNNDDDDDDKNKAPSKTDVNNEGKDISSSNIEPDIKRE</sequence>
<dbReference type="SMART" id="SM00355">
    <property type="entry name" value="ZnF_C2H2"/>
    <property type="match status" value="2"/>
</dbReference>
<evidence type="ECO:0000256" key="4">
    <source>
        <dbReference type="ARBA" id="ARBA00022723"/>
    </source>
</evidence>
<dbReference type="InterPro" id="IPR003349">
    <property type="entry name" value="JmjN"/>
</dbReference>
<feature type="domain" description="C2H2-type" evidence="14">
    <location>
        <begin position="998"/>
        <end position="1026"/>
    </location>
</feature>
<dbReference type="PROSITE" id="PS50157">
    <property type="entry name" value="ZINC_FINGER_C2H2_2"/>
    <property type="match status" value="2"/>
</dbReference>
<keyword evidence="10" id="KW-0804">Transcription</keyword>
<dbReference type="InterPro" id="IPR036236">
    <property type="entry name" value="Znf_C2H2_sf"/>
</dbReference>
<dbReference type="GO" id="GO:0010507">
    <property type="term" value="P:negative regulation of autophagy"/>
    <property type="evidence" value="ECO:0007669"/>
    <property type="project" value="EnsemblFungi"/>
</dbReference>
<dbReference type="STRING" id="1071378.G0W649"/>
<keyword evidence="6 12" id="KW-0863">Zinc-finger</keyword>
<evidence type="ECO:0000313" key="18">
    <source>
        <dbReference type="Proteomes" id="UP000000689"/>
    </source>
</evidence>
<dbReference type="eggNOG" id="KOG0958">
    <property type="taxonomic scope" value="Eukaryota"/>
</dbReference>
<feature type="region of interest" description="Disordered" evidence="13">
    <location>
        <begin position="563"/>
        <end position="627"/>
    </location>
</feature>
<evidence type="ECO:0000256" key="8">
    <source>
        <dbReference type="ARBA" id="ARBA00023015"/>
    </source>
</evidence>
<evidence type="ECO:0000256" key="3">
    <source>
        <dbReference type="ARBA" id="ARBA00022553"/>
    </source>
</evidence>
<evidence type="ECO:0000256" key="11">
    <source>
        <dbReference type="ARBA" id="ARBA00023242"/>
    </source>
</evidence>
<dbReference type="GO" id="GO:0032454">
    <property type="term" value="F:histone H3K9 demethylase activity"/>
    <property type="evidence" value="ECO:0007669"/>
    <property type="project" value="EnsemblFungi"/>
</dbReference>
<keyword evidence="2" id="KW-0678">Repressor</keyword>
<dbReference type="PANTHER" id="PTHR10694">
    <property type="entry name" value="LYSINE-SPECIFIC DEMETHYLASE"/>
    <property type="match status" value="1"/>
</dbReference>
<reference evidence="17 18" key="1">
    <citation type="journal article" date="2011" name="Proc. Natl. Acad. Sci. U.S.A.">
        <title>Evolutionary erosion of yeast sex chromosomes by mating-type switching accidents.</title>
        <authorList>
            <person name="Gordon J.L."/>
            <person name="Armisen D."/>
            <person name="Proux-Wera E."/>
            <person name="Oheigeartaigh S.S."/>
            <person name="Byrne K.P."/>
            <person name="Wolfe K.H."/>
        </authorList>
    </citation>
    <scope>NUCLEOTIDE SEQUENCE [LARGE SCALE GENOMIC DNA]</scope>
    <source>
        <strain evidence="18">ATCC 10597 / BCRC 20456 / CBS 421 / NBRC 0211 / NRRL Y-12639</strain>
    </source>
</reference>
<feature type="region of interest" description="Disordered" evidence="13">
    <location>
        <begin position="137"/>
        <end position="166"/>
    </location>
</feature>
<feature type="region of interest" description="Disordered" evidence="13">
    <location>
        <begin position="841"/>
        <end position="985"/>
    </location>
</feature>
<dbReference type="Pfam" id="PF00096">
    <property type="entry name" value="zf-C2H2"/>
    <property type="match status" value="1"/>
</dbReference>
<dbReference type="GO" id="GO:0043565">
    <property type="term" value="F:sequence-specific DNA binding"/>
    <property type="evidence" value="ECO:0007669"/>
    <property type="project" value="EnsemblFungi"/>
</dbReference>
<evidence type="ECO:0000259" key="14">
    <source>
        <dbReference type="PROSITE" id="PS50157"/>
    </source>
</evidence>
<dbReference type="FunFam" id="3.30.160.60:FF:001692">
    <property type="entry name" value="Transcriptional activator/repressor GIS1"/>
    <property type="match status" value="1"/>
</dbReference>
<dbReference type="GO" id="GO:0005634">
    <property type="term" value="C:nucleus"/>
    <property type="evidence" value="ECO:0007669"/>
    <property type="project" value="UniProtKB-SubCell"/>
</dbReference>
<feature type="compositionally biased region" description="Polar residues" evidence="13">
    <location>
        <begin position="851"/>
        <end position="860"/>
    </location>
</feature>
<organism evidence="17 18">
    <name type="scientific">Naumovozyma dairenensis (strain ATCC 10597 / BCRC 20456 / CBS 421 / NBRC 0211 / NRRL Y-12639)</name>
    <name type="common">Saccharomyces dairenensis</name>
    <dbReference type="NCBI Taxonomy" id="1071378"/>
    <lineage>
        <taxon>Eukaryota</taxon>
        <taxon>Fungi</taxon>
        <taxon>Dikarya</taxon>
        <taxon>Ascomycota</taxon>
        <taxon>Saccharomycotina</taxon>
        <taxon>Saccharomycetes</taxon>
        <taxon>Saccharomycetales</taxon>
        <taxon>Saccharomycetaceae</taxon>
        <taxon>Naumovozyma</taxon>
    </lineage>
</organism>
<dbReference type="HOGENOM" id="CLU_008557_0_0_1"/>
<feature type="compositionally biased region" description="Polar residues" evidence="13">
    <location>
        <begin position="499"/>
        <end position="516"/>
    </location>
</feature>
<keyword evidence="3" id="KW-0597">Phosphoprotein</keyword>
<dbReference type="GO" id="GO:0000785">
    <property type="term" value="C:chromatin"/>
    <property type="evidence" value="ECO:0007669"/>
    <property type="project" value="TreeGrafter"/>
</dbReference>
<feature type="domain" description="JmjN" evidence="15">
    <location>
        <begin position="18"/>
        <end position="59"/>
    </location>
</feature>
<keyword evidence="9" id="KW-0238">DNA-binding</keyword>
<evidence type="ECO:0000256" key="12">
    <source>
        <dbReference type="PROSITE-ProRule" id="PRU00042"/>
    </source>
</evidence>
<keyword evidence="5" id="KW-0677">Repeat</keyword>
<dbReference type="SUPFAM" id="SSF51197">
    <property type="entry name" value="Clavaminate synthase-like"/>
    <property type="match status" value="1"/>
</dbReference>
<comment type="subcellular location">
    <subcellularLocation>
        <location evidence="1">Nucleus</location>
    </subcellularLocation>
</comment>
<feature type="region of interest" description="Disordered" evidence="13">
    <location>
        <begin position="1104"/>
        <end position="1156"/>
    </location>
</feature>
<dbReference type="InterPro" id="IPR013087">
    <property type="entry name" value="Znf_C2H2_type"/>
</dbReference>
<keyword evidence="11" id="KW-0539">Nucleus</keyword>
<dbReference type="eggNOG" id="KOG1721">
    <property type="taxonomic scope" value="Eukaryota"/>
</dbReference>
<feature type="domain" description="C2H2-type" evidence="14">
    <location>
        <begin position="1027"/>
        <end position="1045"/>
    </location>
</feature>
<dbReference type="OMA" id="GIRCNKI"/>
<feature type="compositionally biased region" description="Low complexity" evidence="13">
    <location>
        <begin position="966"/>
        <end position="982"/>
    </location>
</feature>
<dbReference type="PROSITE" id="PS00028">
    <property type="entry name" value="ZINC_FINGER_C2H2_1"/>
    <property type="match status" value="1"/>
</dbReference>
<feature type="compositionally biased region" description="Basic residues" evidence="13">
    <location>
        <begin position="898"/>
        <end position="913"/>
    </location>
</feature>
<dbReference type="GO" id="GO:0032968">
    <property type="term" value="P:positive regulation of transcription elongation by RNA polymerase II"/>
    <property type="evidence" value="ECO:0007669"/>
    <property type="project" value="EnsemblFungi"/>
</dbReference>
<accession>G0W649</accession>
<proteinExistence type="predicted"/>
<dbReference type="FunFam" id="3.30.160.60:FF:000100">
    <property type="entry name" value="Zinc finger 45-like"/>
    <property type="match status" value="1"/>
</dbReference>
<evidence type="ECO:0000313" key="17">
    <source>
        <dbReference type="EMBL" id="CCD23260.1"/>
    </source>
</evidence>
<feature type="region of interest" description="Disordered" evidence="13">
    <location>
        <begin position="664"/>
        <end position="687"/>
    </location>
</feature>
<evidence type="ECO:0000256" key="2">
    <source>
        <dbReference type="ARBA" id="ARBA00022491"/>
    </source>
</evidence>
<keyword evidence="18" id="KW-1185">Reference proteome</keyword>
<evidence type="ECO:0000256" key="5">
    <source>
        <dbReference type="ARBA" id="ARBA00022737"/>
    </source>
</evidence>
<dbReference type="GO" id="GO:0008270">
    <property type="term" value="F:zinc ion binding"/>
    <property type="evidence" value="ECO:0007669"/>
    <property type="project" value="UniProtKB-KW"/>
</dbReference>
<feature type="compositionally biased region" description="Basic and acidic residues" evidence="13">
    <location>
        <begin position="143"/>
        <end position="163"/>
    </location>
</feature>
<dbReference type="SMART" id="SM00558">
    <property type="entry name" value="JmjC"/>
    <property type="match status" value="1"/>
</dbReference>
<evidence type="ECO:0000256" key="10">
    <source>
        <dbReference type="ARBA" id="ARBA00023163"/>
    </source>
</evidence>
<dbReference type="RefSeq" id="XP_003668503.1">
    <property type="nucleotide sequence ID" value="XM_003668455.1"/>
</dbReference>